<reference evidence="2 3" key="1">
    <citation type="submission" date="2018-07" db="EMBL/GenBank/DDBJ databases">
        <title>Genomic Encyclopedia of Type Strains, Phase IV (KMG-IV): sequencing the most valuable type-strain genomes for metagenomic binning, comparative biology and taxonomic classification.</title>
        <authorList>
            <person name="Goeker M."/>
        </authorList>
    </citation>
    <scope>NUCLEOTIDE SEQUENCE [LARGE SCALE GENOMIC DNA]</scope>
    <source>
        <strain evidence="2 3">DSM 16500</strain>
    </source>
</reference>
<keyword evidence="1" id="KW-0812">Transmembrane</keyword>
<evidence type="ECO:0000313" key="2">
    <source>
        <dbReference type="EMBL" id="RDI48851.1"/>
    </source>
</evidence>
<gene>
    <name evidence="2" type="ORF">C8D86_101134</name>
</gene>
<protein>
    <submittedName>
        <fullName evidence="2">Uncharacterized protein</fullName>
    </submittedName>
</protein>
<accession>A0A370GZZ9</accession>
<keyword evidence="3" id="KW-1185">Reference proteome</keyword>
<dbReference type="RefSeq" id="WP_232058637.1">
    <property type="nucleotide sequence ID" value="NZ_LR699114.1"/>
</dbReference>
<dbReference type="Proteomes" id="UP000254720">
    <property type="component" value="Unassembled WGS sequence"/>
</dbReference>
<keyword evidence="1" id="KW-1133">Transmembrane helix</keyword>
<proteinExistence type="predicted"/>
<dbReference type="EMBL" id="QQAX01000001">
    <property type="protein sequence ID" value="RDI48851.1"/>
    <property type="molecule type" value="Genomic_DNA"/>
</dbReference>
<sequence length="79" mass="8899">MATVAGGAILQPIIGIILHKNWSGTMADGSPFYTLNDYRFALFIIPVSYVLATFISLYFIKETYCQQAFSHYPKEGHLH</sequence>
<organism evidence="2 3">
    <name type="scientific">Aquicella lusitana</name>
    <dbReference type="NCBI Taxonomy" id="254246"/>
    <lineage>
        <taxon>Bacteria</taxon>
        <taxon>Pseudomonadati</taxon>
        <taxon>Pseudomonadota</taxon>
        <taxon>Gammaproteobacteria</taxon>
        <taxon>Legionellales</taxon>
        <taxon>Coxiellaceae</taxon>
        <taxon>Aquicella</taxon>
    </lineage>
</organism>
<dbReference type="AlphaFoldDB" id="A0A370GZZ9"/>
<feature type="transmembrane region" description="Helical" evidence="1">
    <location>
        <begin position="39"/>
        <end position="60"/>
    </location>
</feature>
<name>A0A370GZZ9_9COXI</name>
<keyword evidence="1" id="KW-0472">Membrane</keyword>
<evidence type="ECO:0000256" key="1">
    <source>
        <dbReference type="SAM" id="Phobius"/>
    </source>
</evidence>
<evidence type="ECO:0000313" key="3">
    <source>
        <dbReference type="Proteomes" id="UP000254720"/>
    </source>
</evidence>
<comment type="caution">
    <text evidence="2">The sequence shown here is derived from an EMBL/GenBank/DDBJ whole genome shotgun (WGS) entry which is preliminary data.</text>
</comment>